<name>A0A9D4PNH0_RHISA</name>
<keyword evidence="3" id="KW-0804">Transcription</keyword>
<feature type="domain" description="T-box" evidence="6">
    <location>
        <begin position="38"/>
        <end position="206"/>
    </location>
</feature>
<evidence type="ECO:0000256" key="4">
    <source>
        <dbReference type="ARBA" id="ARBA00023242"/>
    </source>
</evidence>
<comment type="caution">
    <text evidence="5">Lacks conserved residue(s) required for the propagation of feature annotation.</text>
</comment>
<evidence type="ECO:0000256" key="5">
    <source>
        <dbReference type="PROSITE-ProRule" id="PRU00201"/>
    </source>
</evidence>
<evidence type="ECO:0000313" key="7">
    <source>
        <dbReference type="EMBL" id="KAH7947570.1"/>
    </source>
</evidence>
<dbReference type="InterPro" id="IPR046360">
    <property type="entry name" value="T-box_DNA-bd"/>
</dbReference>
<evidence type="ECO:0000256" key="3">
    <source>
        <dbReference type="ARBA" id="ARBA00023163"/>
    </source>
</evidence>
<reference evidence="7" key="1">
    <citation type="journal article" date="2020" name="Cell">
        <title>Large-Scale Comparative Analyses of Tick Genomes Elucidate Their Genetic Diversity and Vector Capacities.</title>
        <authorList>
            <consortium name="Tick Genome and Microbiome Consortium (TIGMIC)"/>
            <person name="Jia N."/>
            <person name="Wang J."/>
            <person name="Shi W."/>
            <person name="Du L."/>
            <person name="Sun Y."/>
            <person name="Zhan W."/>
            <person name="Jiang J.F."/>
            <person name="Wang Q."/>
            <person name="Zhang B."/>
            <person name="Ji P."/>
            <person name="Bell-Sakyi L."/>
            <person name="Cui X.M."/>
            <person name="Yuan T.T."/>
            <person name="Jiang B.G."/>
            <person name="Yang W.F."/>
            <person name="Lam T.T."/>
            <person name="Chang Q.C."/>
            <person name="Ding S.J."/>
            <person name="Wang X.J."/>
            <person name="Zhu J.G."/>
            <person name="Ruan X.D."/>
            <person name="Zhao L."/>
            <person name="Wei J.T."/>
            <person name="Ye R.Z."/>
            <person name="Que T.C."/>
            <person name="Du C.H."/>
            <person name="Zhou Y.H."/>
            <person name="Cheng J.X."/>
            <person name="Dai P.F."/>
            <person name="Guo W.B."/>
            <person name="Han X.H."/>
            <person name="Huang E.J."/>
            <person name="Li L.F."/>
            <person name="Wei W."/>
            <person name="Gao Y.C."/>
            <person name="Liu J.Z."/>
            <person name="Shao H.Z."/>
            <person name="Wang X."/>
            <person name="Wang C.C."/>
            <person name="Yang T.C."/>
            <person name="Huo Q.B."/>
            <person name="Li W."/>
            <person name="Chen H.Y."/>
            <person name="Chen S.E."/>
            <person name="Zhou L.G."/>
            <person name="Ni X.B."/>
            <person name="Tian J.H."/>
            <person name="Sheng Y."/>
            <person name="Liu T."/>
            <person name="Pan Y.S."/>
            <person name="Xia L.Y."/>
            <person name="Li J."/>
            <person name="Zhao F."/>
            <person name="Cao W.C."/>
        </authorList>
    </citation>
    <scope>NUCLEOTIDE SEQUENCE</scope>
    <source>
        <strain evidence="7">Rsan-2018</strain>
    </source>
</reference>
<evidence type="ECO:0000259" key="6">
    <source>
        <dbReference type="PROSITE" id="PS50252"/>
    </source>
</evidence>
<dbReference type="Pfam" id="PF00907">
    <property type="entry name" value="T-box"/>
    <property type="match status" value="1"/>
</dbReference>
<organism evidence="7 8">
    <name type="scientific">Rhipicephalus sanguineus</name>
    <name type="common">Brown dog tick</name>
    <name type="synonym">Ixodes sanguineus</name>
    <dbReference type="NCBI Taxonomy" id="34632"/>
    <lineage>
        <taxon>Eukaryota</taxon>
        <taxon>Metazoa</taxon>
        <taxon>Ecdysozoa</taxon>
        <taxon>Arthropoda</taxon>
        <taxon>Chelicerata</taxon>
        <taxon>Arachnida</taxon>
        <taxon>Acari</taxon>
        <taxon>Parasitiformes</taxon>
        <taxon>Ixodida</taxon>
        <taxon>Ixodoidea</taxon>
        <taxon>Ixodidae</taxon>
        <taxon>Rhipicephalinae</taxon>
        <taxon>Rhipicephalus</taxon>
        <taxon>Rhipicephalus</taxon>
    </lineage>
</organism>
<evidence type="ECO:0000256" key="1">
    <source>
        <dbReference type="ARBA" id="ARBA00023015"/>
    </source>
</evidence>
<accession>A0A9D4PNH0</accession>
<dbReference type="InterPro" id="IPR036960">
    <property type="entry name" value="T-box_sf"/>
</dbReference>
<dbReference type="VEuPathDB" id="VectorBase:RSAN_046234"/>
<dbReference type="GO" id="GO:0005634">
    <property type="term" value="C:nucleus"/>
    <property type="evidence" value="ECO:0007669"/>
    <property type="project" value="UniProtKB-SubCell"/>
</dbReference>
<dbReference type="SUPFAM" id="SSF49417">
    <property type="entry name" value="p53-like transcription factors"/>
    <property type="match status" value="1"/>
</dbReference>
<dbReference type="InterPro" id="IPR008967">
    <property type="entry name" value="p53-like_TF_DNA-bd_sf"/>
</dbReference>
<dbReference type="GO" id="GO:0003677">
    <property type="term" value="F:DNA binding"/>
    <property type="evidence" value="ECO:0007669"/>
    <property type="project" value="UniProtKB-UniRule"/>
</dbReference>
<keyword evidence="4 5" id="KW-0539">Nucleus</keyword>
<dbReference type="Proteomes" id="UP000821837">
    <property type="component" value="Chromosome 6"/>
</dbReference>
<dbReference type="GO" id="GO:0006357">
    <property type="term" value="P:regulation of transcription by RNA polymerase II"/>
    <property type="evidence" value="ECO:0007669"/>
    <property type="project" value="UniProtKB-ARBA"/>
</dbReference>
<dbReference type="PROSITE" id="PS50252">
    <property type="entry name" value="TBOX_3"/>
    <property type="match status" value="1"/>
</dbReference>
<sequence length="219" mass="24567">MTIDIEGVPTTEAYEPKCYVQPTLERPKDMPSDHPELVHDWSAWPKFPATKNKADRKQRVAAPQPRVPPLIKHFNSHEFLPEMELQTGFPGILMHPAPSFRFTNLADECQYTAWLTFTDVDGVECQGQYQHPESPRPGSLWNGKVISFDRLKLYRDDGGSGRPGHVGLKTGMRYRVQVNVGCVNDSGYILSATVARQFIGTTFVVVGKRSSAGRGKRPK</sequence>
<dbReference type="GO" id="GO:0003700">
    <property type="term" value="F:DNA-binding transcription factor activity"/>
    <property type="evidence" value="ECO:0007669"/>
    <property type="project" value="InterPro"/>
</dbReference>
<evidence type="ECO:0000256" key="2">
    <source>
        <dbReference type="ARBA" id="ARBA00023125"/>
    </source>
</evidence>
<keyword evidence="2 5" id="KW-0238">DNA-binding</keyword>
<dbReference type="Gene3D" id="2.60.40.820">
    <property type="entry name" value="Transcription factor, T-box"/>
    <property type="match status" value="1"/>
</dbReference>
<protein>
    <recommendedName>
        <fullName evidence="6">T-box domain-containing protein</fullName>
    </recommendedName>
</protein>
<keyword evidence="1" id="KW-0805">Transcription regulation</keyword>
<comment type="caution">
    <text evidence="7">The sequence shown here is derived from an EMBL/GenBank/DDBJ whole genome shotgun (WGS) entry which is preliminary data.</text>
</comment>
<dbReference type="EMBL" id="JABSTV010001252">
    <property type="protein sequence ID" value="KAH7947570.1"/>
    <property type="molecule type" value="Genomic_DNA"/>
</dbReference>
<dbReference type="AlphaFoldDB" id="A0A9D4PNH0"/>
<evidence type="ECO:0000313" key="8">
    <source>
        <dbReference type="Proteomes" id="UP000821837"/>
    </source>
</evidence>
<comment type="subcellular location">
    <subcellularLocation>
        <location evidence="5">Nucleus</location>
    </subcellularLocation>
</comment>
<proteinExistence type="predicted"/>
<dbReference type="GO" id="GO:0045893">
    <property type="term" value="P:positive regulation of DNA-templated transcription"/>
    <property type="evidence" value="ECO:0007669"/>
    <property type="project" value="InterPro"/>
</dbReference>
<keyword evidence="8" id="KW-1185">Reference proteome</keyword>
<gene>
    <name evidence="7" type="ORF">HPB52_013401</name>
</gene>
<reference evidence="7" key="2">
    <citation type="submission" date="2021-09" db="EMBL/GenBank/DDBJ databases">
        <authorList>
            <person name="Jia N."/>
            <person name="Wang J."/>
            <person name="Shi W."/>
            <person name="Du L."/>
            <person name="Sun Y."/>
            <person name="Zhan W."/>
            <person name="Jiang J."/>
            <person name="Wang Q."/>
            <person name="Zhang B."/>
            <person name="Ji P."/>
            <person name="Sakyi L.B."/>
            <person name="Cui X."/>
            <person name="Yuan T."/>
            <person name="Jiang B."/>
            <person name="Yang W."/>
            <person name="Lam T.T.-Y."/>
            <person name="Chang Q."/>
            <person name="Ding S."/>
            <person name="Wang X."/>
            <person name="Zhu J."/>
            <person name="Ruan X."/>
            <person name="Zhao L."/>
            <person name="Wei J."/>
            <person name="Que T."/>
            <person name="Du C."/>
            <person name="Cheng J."/>
            <person name="Dai P."/>
            <person name="Han X."/>
            <person name="Huang E."/>
            <person name="Gao Y."/>
            <person name="Liu J."/>
            <person name="Shao H."/>
            <person name="Ye R."/>
            <person name="Li L."/>
            <person name="Wei W."/>
            <person name="Wang X."/>
            <person name="Wang C."/>
            <person name="Huo Q."/>
            <person name="Li W."/>
            <person name="Guo W."/>
            <person name="Chen H."/>
            <person name="Chen S."/>
            <person name="Zhou L."/>
            <person name="Zhou L."/>
            <person name="Ni X."/>
            <person name="Tian J."/>
            <person name="Zhou Y."/>
            <person name="Sheng Y."/>
            <person name="Liu T."/>
            <person name="Pan Y."/>
            <person name="Xia L."/>
            <person name="Li J."/>
            <person name="Zhao F."/>
            <person name="Cao W."/>
        </authorList>
    </citation>
    <scope>NUCLEOTIDE SEQUENCE</scope>
    <source>
        <strain evidence="7">Rsan-2018</strain>
        <tissue evidence="7">Larvae</tissue>
    </source>
</reference>